<evidence type="ECO:0000256" key="1">
    <source>
        <dbReference type="SAM" id="MobiDB-lite"/>
    </source>
</evidence>
<accession>A0AAE0MNA1</accession>
<evidence type="ECO:0000313" key="2">
    <source>
        <dbReference type="EMBL" id="KAK3338957.1"/>
    </source>
</evidence>
<evidence type="ECO:0000313" key="3">
    <source>
        <dbReference type="Proteomes" id="UP001278500"/>
    </source>
</evidence>
<feature type="region of interest" description="Disordered" evidence="1">
    <location>
        <begin position="82"/>
        <end position="115"/>
    </location>
</feature>
<dbReference type="AlphaFoldDB" id="A0AAE0MNA1"/>
<gene>
    <name evidence="2" type="ORF">B0H65DRAFT_445215</name>
</gene>
<dbReference type="Proteomes" id="UP001278500">
    <property type="component" value="Unassembled WGS sequence"/>
</dbReference>
<name>A0AAE0MNA1_9PEZI</name>
<protein>
    <submittedName>
        <fullName evidence="2">Uncharacterized protein</fullName>
    </submittedName>
</protein>
<reference evidence="2" key="2">
    <citation type="submission" date="2023-06" db="EMBL/GenBank/DDBJ databases">
        <authorList>
            <consortium name="Lawrence Berkeley National Laboratory"/>
            <person name="Haridas S."/>
            <person name="Hensen N."/>
            <person name="Bonometti L."/>
            <person name="Westerberg I."/>
            <person name="Brannstrom I.O."/>
            <person name="Guillou S."/>
            <person name="Cros-Aarteil S."/>
            <person name="Calhoun S."/>
            <person name="Kuo A."/>
            <person name="Mondo S."/>
            <person name="Pangilinan J."/>
            <person name="Riley R."/>
            <person name="Labutti K."/>
            <person name="Andreopoulos B."/>
            <person name="Lipzen A."/>
            <person name="Chen C."/>
            <person name="Yanf M."/>
            <person name="Daum C."/>
            <person name="Ng V."/>
            <person name="Clum A."/>
            <person name="Steindorff A."/>
            <person name="Ohm R."/>
            <person name="Martin F."/>
            <person name="Silar P."/>
            <person name="Natvig D."/>
            <person name="Lalanne C."/>
            <person name="Gautier V."/>
            <person name="Ament-Velasquez S.L."/>
            <person name="Kruys A."/>
            <person name="Hutchinson M.I."/>
            <person name="Powell A.J."/>
            <person name="Barry K."/>
            <person name="Miller A.N."/>
            <person name="Grigoriev I.V."/>
            <person name="Debuchy R."/>
            <person name="Gladieux P."/>
            <person name="Thoren M.H."/>
            <person name="Johannesson H."/>
        </authorList>
    </citation>
    <scope>NUCLEOTIDE SEQUENCE</scope>
    <source>
        <strain evidence="2">CBS 560.94</strain>
    </source>
</reference>
<keyword evidence="3" id="KW-1185">Reference proteome</keyword>
<dbReference type="RefSeq" id="XP_062678317.1">
    <property type="nucleotide sequence ID" value="XM_062825727.1"/>
</dbReference>
<comment type="caution">
    <text evidence="2">The sequence shown here is derived from an EMBL/GenBank/DDBJ whole genome shotgun (WGS) entry which is preliminary data.</text>
</comment>
<organism evidence="2 3">
    <name type="scientific">Neurospora tetraspora</name>
    <dbReference type="NCBI Taxonomy" id="94610"/>
    <lineage>
        <taxon>Eukaryota</taxon>
        <taxon>Fungi</taxon>
        <taxon>Dikarya</taxon>
        <taxon>Ascomycota</taxon>
        <taxon>Pezizomycotina</taxon>
        <taxon>Sordariomycetes</taxon>
        <taxon>Sordariomycetidae</taxon>
        <taxon>Sordariales</taxon>
        <taxon>Sordariaceae</taxon>
        <taxon>Neurospora</taxon>
    </lineage>
</organism>
<proteinExistence type="predicted"/>
<sequence>MYLSIRDTLGRIGGSDEVWEVRSKVKGYKKGFLLRRVTRETITLVKSIELLREERKLFFVTPEVREVLLEVRALGRPFTGFAHSLGRSITGTPFQPGEPGELEPDRGPLGKLGGR</sequence>
<dbReference type="EMBL" id="JAUEPP010000007">
    <property type="protein sequence ID" value="KAK3338957.1"/>
    <property type="molecule type" value="Genomic_DNA"/>
</dbReference>
<reference evidence="2" key="1">
    <citation type="journal article" date="2023" name="Mol. Phylogenet. Evol.">
        <title>Genome-scale phylogeny and comparative genomics of the fungal order Sordariales.</title>
        <authorList>
            <person name="Hensen N."/>
            <person name="Bonometti L."/>
            <person name="Westerberg I."/>
            <person name="Brannstrom I.O."/>
            <person name="Guillou S."/>
            <person name="Cros-Aarteil S."/>
            <person name="Calhoun S."/>
            <person name="Haridas S."/>
            <person name="Kuo A."/>
            <person name="Mondo S."/>
            <person name="Pangilinan J."/>
            <person name="Riley R."/>
            <person name="LaButti K."/>
            <person name="Andreopoulos B."/>
            <person name="Lipzen A."/>
            <person name="Chen C."/>
            <person name="Yan M."/>
            <person name="Daum C."/>
            <person name="Ng V."/>
            <person name="Clum A."/>
            <person name="Steindorff A."/>
            <person name="Ohm R.A."/>
            <person name="Martin F."/>
            <person name="Silar P."/>
            <person name="Natvig D.O."/>
            <person name="Lalanne C."/>
            <person name="Gautier V."/>
            <person name="Ament-Velasquez S.L."/>
            <person name="Kruys A."/>
            <person name="Hutchinson M.I."/>
            <person name="Powell A.J."/>
            <person name="Barry K."/>
            <person name="Miller A.N."/>
            <person name="Grigoriev I.V."/>
            <person name="Debuchy R."/>
            <person name="Gladieux P."/>
            <person name="Hiltunen Thoren M."/>
            <person name="Johannesson H."/>
        </authorList>
    </citation>
    <scope>NUCLEOTIDE SEQUENCE</scope>
    <source>
        <strain evidence="2">CBS 560.94</strain>
    </source>
</reference>
<dbReference type="GeneID" id="87862881"/>